<dbReference type="Pfam" id="PF14078">
    <property type="entry name" value="DUF4259"/>
    <property type="match status" value="1"/>
</dbReference>
<dbReference type="Proteomes" id="UP001334501">
    <property type="component" value="Unassembled WGS sequence"/>
</dbReference>
<organism evidence="2 3">
    <name type="scientific">Lysobacter zhanggongensis</name>
    <dbReference type="NCBI Taxonomy" id="1774951"/>
    <lineage>
        <taxon>Bacteria</taxon>
        <taxon>Pseudomonadati</taxon>
        <taxon>Pseudomonadota</taxon>
        <taxon>Gammaproteobacteria</taxon>
        <taxon>Lysobacterales</taxon>
        <taxon>Lysobacteraceae</taxon>
        <taxon>Lysobacter</taxon>
    </lineage>
</organism>
<evidence type="ECO:0000313" key="3">
    <source>
        <dbReference type="Proteomes" id="UP001334501"/>
    </source>
</evidence>
<comment type="caution">
    <text evidence="2">The sequence shown here is derived from an EMBL/GenBank/DDBJ whole genome shotgun (WGS) entry which is preliminary data.</text>
</comment>
<feature type="signal peptide" evidence="1">
    <location>
        <begin position="1"/>
        <end position="21"/>
    </location>
</feature>
<evidence type="ECO:0000256" key="1">
    <source>
        <dbReference type="SAM" id="SignalP"/>
    </source>
</evidence>
<dbReference type="RefSeq" id="WP_412699198.1">
    <property type="nucleotide sequence ID" value="NZ_JAXGFO010000009.1"/>
</dbReference>
<gene>
    <name evidence="2" type="ORF">SNE33_03165</name>
</gene>
<keyword evidence="1" id="KW-0732">Signal</keyword>
<keyword evidence="3" id="KW-1185">Reference proteome</keyword>
<sequence length="153" mass="16481">MRYITAIAALLAALMTPSPVAAGTWGHGQFDSDHALDFAADWAEAGTVESIRDALTFATDQAYLEAPDAEKALVAAEVVAASMGKPNKKLPAELAAWISKQSAQELRSMAPLALSAIERVRSPSGSELYELWSEQDATQWLTHVNELVIRLKS</sequence>
<reference evidence="2 3" key="1">
    <citation type="journal article" date="2017" name="Curr. Microbiol.">
        <title>Lysobacter zhanggongensis sp. nov. Isolated from a Pit Mud.</title>
        <authorList>
            <person name="Zhang X.F."/>
            <person name="Wang H.H."/>
            <person name="Sun X.Y."/>
            <person name="Pan C.M."/>
        </authorList>
    </citation>
    <scope>NUCLEOTIDE SEQUENCE [LARGE SCALE GENOMIC DNA]</scope>
    <source>
        <strain evidence="2 3">ZGLJ7-1</strain>
    </source>
</reference>
<dbReference type="InterPro" id="IPR025355">
    <property type="entry name" value="DUF4259"/>
</dbReference>
<feature type="chain" id="PRO_5047063359" evidence="1">
    <location>
        <begin position="22"/>
        <end position="153"/>
    </location>
</feature>
<protein>
    <submittedName>
        <fullName evidence="2">DUF4259 domain-containing protein</fullName>
    </submittedName>
</protein>
<accession>A0ABU7YMZ7</accession>
<dbReference type="EMBL" id="JAXGFO010000009">
    <property type="protein sequence ID" value="MEG3156899.1"/>
    <property type="molecule type" value="Genomic_DNA"/>
</dbReference>
<name>A0ABU7YMZ7_9GAMM</name>
<proteinExistence type="predicted"/>
<evidence type="ECO:0000313" key="2">
    <source>
        <dbReference type="EMBL" id="MEG3156899.1"/>
    </source>
</evidence>